<name>A0A8D7A3A2_MUSAM</name>
<dbReference type="Pfam" id="PF14383">
    <property type="entry name" value="VARLMGL"/>
    <property type="match status" value="1"/>
</dbReference>
<evidence type="ECO:0000259" key="2">
    <source>
        <dbReference type="Pfam" id="PF12552"/>
    </source>
</evidence>
<protein>
    <submittedName>
        <fullName evidence="5">(wild Malaysian banana) hypothetical protein</fullName>
    </submittedName>
</protein>
<dbReference type="EMBL" id="HG996470">
    <property type="protein sequence ID" value="CAG1840621.1"/>
    <property type="molecule type" value="Genomic_DNA"/>
</dbReference>
<feature type="domain" description="DUF4378" evidence="3">
    <location>
        <begin position="866"/>
        <end position="1013"/>
    </location>
</feature>
<evidence type="ECO:0000313" key="5">
    <source>
        <dbReference type="EMBL" id="CAG1840621.1"/>
    </source>
</evidence>
<dbReference type="InterPro" id="IPR022212">
    <property type="entry name" value="DUF3741"/>
</dbReference>
<feature type="region of interest" description="Disordered" evidence="1">
    <location>
        <begin position="580"/>
        <end position="641"/>
    </location>
</feature>
<evidence type="ECO:0000259" key="3">
    <source>
        <dbReference type="Pfam" id="PF14309"/>
    </source>
</evidence>
<accession>A0A8D7A3A2</accession>
<dbReference type="PANTHER" id="PTHR46836">
    <property type="entry name" value="AFADIN"/>
    <property type="match status" value="1"/>
</dbReference>
<gene>
    <name evidence="5" type="ORF">GSMUA_282730.1</name>
</gene>
<dbReference type="Pfam" id="PF14309">
    <property type="entry name" value="DUF4378"/>
    <property type="match status" value="1"/>
</dbReference>
<sequence>MHYNSSRSCRREEPQPAVAYGRDQVWTDPVRTEGHFHSRKWPNASRIAFDSTRDIGSCAGKNSFALEISQNLSMKAGEIPMKEAIDEEVSKEKDIRCPAPSLVARLMGLDTLPSSVRGSKNMEDCCKAIPSKSTSVNCICIHPNDRSQFRSTDEKQEFKDVFEITETSKIKKHKNHTNSRKMLGCRGNEAGMDLTNQNSRDAKRLSNHDLLQNGKTFNDAFEVSDLSKDLFVELIQDPNSFLAKHNVDLRHAPLSPHRSKITILKPSKASKNWSSEGWSESFKSERRPDGFLHMHQESTGSIKMKTASLGKHSIKENNVSLSCNLSASLHAARTRTFLHPARIVILKPNLEKAQKIARGDLFTHENSFISKKCREILASGIQELHDKDIQKFFFHTEGLSHKGSVEIAREITRKMRHTISSQTKKNFASQMNPYAKSGDSFIMPGIVKLNHSEAFYLSTDNFGEWNNSFSPSSSYSAESSASMEAKKRLSERWKITHQFKNTKLCSRGSNTLGELLVQSDRKTPKATLDSLDTKKVSDEKLSKDEILESKGYHLGISSKDSLKDGSSGFLPRFSSLPASSIVYGSPRPSDRKQDGGSSNDSIKDVRHMGSSVASEAKCSKPGTAEVKSSKHHNHNSRLAHPVEEENMLPEREIHVNSEGLRKSIHVKNYLDNTMLHPEPTDYAITIRKSSASIPIVGDDSRRLITQEEQVTQSSFQVPSVRNDVVIEDISSDPPQVERLQFEYDPSESLPLSFKELELPSPVSVLETPSEEGSTTGCLERLSADLKGNRTTSSLPQISPLILSRLTVSLILFYLTAELRMKLELLKLESVDTYMPTTNKDYTGDDHVPQSSGAINRGEFIDDDDRDFAYLLNILVESGIHGVDDNKLSDACYLHGCPVDQMVFHKLEKKYNGNASWSRSERKLLFDLINRTLAGFITKCMDVDPGVRSTIHLRAWNREGLAEGLWQMVVKLRNDQDCNRENKVLDPGWLGLRYDVDLIGREMERLLNDELLEELVSEFAGA</sequence>
<dbReference type="Pfam" id="PF12552">
    <property type="entry name" value="DUF3741"/>
    <property type="match status" value="1"/>
</dbReference>
<feature type="domain" description="DUF3741" evidence="2">
    <location>
        <begin position="196"/>
        <end position="240"/>
    </location>
</feature>
<dbReference type="PANTHER" id="PTHR46836:SF8">
    <property type="entry name" value="AFADIN"/>
    <property type="match status" value="1"/>
</dbReference>
<dbReference type="InterPro" id="IPR032795">
    <property type="entry name" value="DUF3741-assoc"/>
</dbReference>
<dbReference type="InterPro" id="IPR025486">
    <property type="entry name" value="DUF4378"/>
</dbReference>
<evidence type="ECO:0000256" key="1">
    <source>
        <dbReference type="SAM" id="MobiDB-lite"/>
    </source>
</evidence>
<organism evidence="5">
    <name type="scientific">Musa acuminata subsp. malaccensis</name>
    <name type="common">Wild banana</name>
    <name type="synonym">Musa malaccensis</name>
    <dbReference type="NCBI Taxonomy" id="214687"/>
    <lineage>
        <taxon>Eukaryota</taxon>
        <taxon>Viridiplantae</taxon>
        <taxon>Streptophyta</taxon>
        <taxon>Embryophyta</taxon>
        <taxon>Tracheophyta</taxon>
        <taxon>Spermatophyta</taxon>
        <taxon>Magnoliopsida</taxon>
        <taxon>Liliopsida</taxon>
        <taxon>Zingiberales</taxon>
        <taxon>Musaceae</taxon>
        <taxon>Musa</taxon>
    </lineage>
</organism>
<dbReference type="AlphaFoldDB" id="A0A8D7A3A2"/>
<evidence type="ECO:0000259" key="4">
    <source>
        <dbReference type="Pfam" id="PF14383"/>
    </source>
</evidence>
<proteinExistence type="predicted"/>
<reference evidence="5" key="1">
    <citation type="submission" date="2021-03" db="EMBL/GenBank/DDBJ databases">
        <authorList>
            <consortium name="Genoscope - CEA"/>
            <person name="William W."/>
        </authorList>
    </citation>
    <scope>NUCLEOTIDE SEQUENCE</scope>
    <source>
        <strain evidence="5">Doubled-haploid Pahang</strain>
    </source>
</reference>
<feature type="domain" description="DUF3741" evidence="4">
    <location>
        <begin position="99"/>
        <end position="115"/>
    </location>
</feature>